<feature type="domain" description="Peptidase M48" evidence="8">
    <location>
        <begin position="200"/>
        <end position="346"/>
    </location>
</feature>
<dbReference type="GO" id="GO:0046872">
    <property type="term" value="F:metal ion binding"/>
    <property type="evidence" value="ECO:0007669"/>
    <property type="project" value="UniProtKB-KW"/>
</dbReference>
<dbReference type="AlphaFoldDB" id="A0A0D1EK81"/>
<reference evidence="10 11" key="1">
    <citation type="submission" date="2015-02" db="EMBL/GenBank/DDBJ databases">
        <title>Genome Sequence of Jannaschia aquimarina DSM28248, a member of the Roseobacter clade.</title>
        <authorList>
            <person name="Voget S."/>
            <person name="Daniel R."/>
        </authorList>
    </citation>
    <scope>NUCLEOTIDE SEQUENCE [LARGE SCALE GENOMIC DNA]</scope>
    <source>
        <strain evidence="10 11">GSW-M26</strain>
    </source>
</reference>
<dbReference type="Pfam" id="PF23368">
    <property type="entry name" value="DUF7092"/>
    <property type="match status" value="1"/>
</dbReference>
<accession>A0A0D1EK81</accession>
<dbReference type="RefSeq" id="WP_084629252.1">
    <property type="nucleotide sequence ID" value="NZ_FZPF01000003.1"/>
</dbReference>
<evidence type="ECO:0000313" key="10">
    <source>
        <dbReference type="EMBL" id="KIT17984.1"/>
    </source>
</evidence>
<keyword evidence="5 6" id="KW-0482">Metalloprotease</keyword>
<dbReference type="Gene3D" id="3.30.2010.10">
    <property type="entry name" value="Metalloproteases ('zincins'), catalytic domain"/>
    <property type="match status" value="1"/>
</dbReference>
<dbReference type="GO" id="GO:0016020">
    <property type="term" value="C:membrane"/>
    <property type="evidence" value="ECO:0007669"/>
    <property type="project" value="TreeGrafter"/>
</dbReference>
<dbReference type="InterPro" id="IPR051156">
    <property type="entry name" value="Mito/Outer_Membr_Metalloprot"/>
</dbReference>
<keyword evidence="7" id="KW-1133">Transmembrane helix</keyword>
<evidence type="ECO:0000259" key="8">
    <source>
        <dbReference type="Pfam" id="PF01435"/>
    </source>
</evidence>
<dbReference type="PANTHER" id="PTHR22726">
    <property type="entry name" value="METALLOENDOPEPTIDASE OMA1"/>
    <property type="match status" value="1"/>
</dbReference>
<dbReference type="GO" id="GO:0004222">
    <property type="term" value="F:metalloendopeptidase activity"/>
    <property type="evidence" value="ECO:0007669"/>
    <property type="project" value="InterPro"/>
</dbReference>
<dbReference type="STRING" id="935700.jaqu_02110"/>
<evidence type="ECO:0000256" key="5">
    <source>
        <dbReference type="ARBA" id="ARBA00023049"/>
    </source>
</evidence>
<keyword evidence="7" id="KW-0812">Transmembrane</keyword>
<keyword evidence="7" id="KW-0472">Membrane</keyword>
<keyword evidence="1 6" id="KW-0645">Protease</keyword>
<dbReference type="InterPro" id="IPR001915">
    <property type="entry name" value="Peptidase_M48"/>
</dbReference>
<keyword evidence="2" id="KW-0479">Metal-binding</keyword>
<evidence type="ECO:0000256" key="6">
    <source>
        <dbReference type="RuleBase" id="RU003983"/>
    </source>
</evidence>
<keyword evidence="3 6" id="KW-0378">Hydrolase</keyword>
<evidence type="ECO:0000256" key="1">
    <source>
        <dbReference type="ARBA" id="ARBA00022670"/>
    </source>
</evidence>
<dbReference type="EMBL" id="JYFE01000006">
    <property type="protein sequence ID" value="KIT17984.1"/>
    <property type="molecule type" value="Genomic_DNA"/>
</dbReference>
<sequence>MTGRVDGMQRTVFADFFDGDTARPRRVAMTGDGADLILRLPDETVLRWRRDGLRRLPDQASPGPVTFAPSDGGPERLVVSDPDALDVIWAGPPIPVAPTPTPLGRAAIALAFGGALLAVLLLVVIPGGASVLARLLPVEAEIALGEIHSEQARSAFGGDKPLRVCKRPAGLAAMDKIVDRVLGDLELLYPLEVAVLDDGDSDILNAYAVAGGRIAFFDTMIQAAETPEEIAAVLAHELGHVVNRDPVRGMLEGAGATAIMALLAGDMTGGGVLGWVGAGAVTSGYSRGAEEEADRFAHALLEEAGLPPSALAVMFQRLRDRYGDVGGVMAHFSTHPDLASRILAADRGAEAAALVPVLSPGEWADLRAICDQGPV</sequence>
<dbReference type="Pfam" id="PF01435">
    <property type="entry name" value="Peptidase_M48"/>
    <property type="match status" value="1"/>
</dbReference>
<dbReference type="PATRIC" id="fig|935700.4.peg.233"/>
<keyword evidence="11" id="KW-1185">Reference proteome</keyword>
<dbReference type="EC" id="3.4.24.-" evidence="10"/>
<dbReference type="InterPro" id="IPR055518">
    <property type="entry name" value="DUF7092"/>
</dbReference>
<evidence type="ECO:0000256" key="3">
    <source>
        <dbReference type="ARBA" id="ARBA00022801"/>
    </source>
</evidence>
<feature type="domain" description="DUF7092" evidence="9">
    <location>
        <begin position="12"/>
        <end position="88"/>
    </location>
</feature>
<dbReference type="OrthoDB" id="9810445at2"/>
<organism evidence="10 11">
    <name type="scientific">Jannaschia aquimarina</name>
    <dbReference type="NCBI Taxonomy" id="935700"/>
    <lineage>
        <taxon>Bacteria</taxon>
        <taxon>Pseudomonadati</taxon>
        <taxon>Pseudomonadota</taxon>
        <taxon>Alphaproteobacteria</taxon>
        <taxon>Rhodobacterales</taxon>
        <taxon>Roseobacteraceae</taxon>
        <taxon>Jannaschia</taxon>
    </lineage>
</organism>
<comment type="caution">
    <text evidence="10">The sequence shown here is derived from an EMBL/GenBank/DDBJ whole genome shotgun (WGS) entry which is preliminary data.</text>
</comment>
<evidence type="ECO:0000259" key="9">
    <source>
        <dbReference type="Pfam" id="PF23368"/>
    </source>
</evidence>
<dbReference type="PANTHER" id="PTHR22726:SF1">
    <property type="entry name" value="METALLOENDOPEPTIDASE OMA1, MITOCHONDRIAL"/>
    <property type="match status" value="1"/>
</dbReference>
<evidence type="ECO:0000256" key="4">
    <source>
        <dbReference type="ARBA" id="ARBA00022833"/>
    </source>
</evidence>
<dbReference type="CDD" id="cd07332">
    <property type="entry name" value="M48C_Oma1_like"/>
    <property type="match status" value="1"/>
</dbReference>
<dbReference type="GO" id="GO:0051603">
    <property type="term" value="P:proteolysis involved in protein catabolic process"/>
    <property type="evidence" value="ECO:0007669"/>
    <property type="project" value="TreeGrafter"/>
</dbReference>
<feature type="transmembrane region" description="Helical" evidence="7">
    <location>
        <begin position="106"/>
        <end position="125"/>
    </location>
</feature>
<comment type="similarity">
    <text evidence="6">Belongs to the peptidase M48 family.</text>
</comment>
<gene>
    <name evidence="10" type="primary">loiP_1</name>
    <name evidence="10" type="ORF">jaqu_02110</name>
</gene>
<evidence type="ECO:0000313" key="11">
    <source>
        <dbReference type="Proteomes" id="UP000032232"/>
    </source>
</evidence>
<proteinExistence type="inferred from homology"/>
<evidence type="ECO:0000256" key="2">
    <source>
        <dbReference type="ARBA" id="ARBA00022723"/>
    </source>
</evidence>
<comment type="cofactor">
    <cofactor evidence="6">
        <name>Zn(2+)</name>
        <dbReference type="ChEBI" id="CHEBI:29105"/>
    </cofactor>
    <text evidence="6">Binds 1 zinc ion per subunit.</text>
</comment>
<name>A0A0D1EK81_9RHOB</name>
<evidence type="ECO:0000256" key="7">
    <source>
        <dbReference type="SAM" id="Phobius"/>
    </source>
</evidence>
<protein>
    <submittedName>
        <fullName evidence="10">LoiP_1 protein</fullName>
        <ecNumber evidence="10">3.4.24.-</ecNumber>
    </submittedName>
</protein>
<dbReference type="Proteomes" id="UP000032232">
    <property type="component" value="Unassembled WGS sequence"/>
</dbReference>
<keyword evidence="4 6" id="KW-0862">Zinc</keyword>